<dbReference type="InterPro" id="IPR001737">
    <property type="entry name" value="KsgA/Erm"/>
</dbReference>
<comment type="similarity">
    <text evidence="9 10">Belongs to the class I-like SAM-binding methyltransferase superfamily. rRNA adenine N(6)-methyltransferase family.</text>
</comment>
<reference evidence="13" key="2">
    <citation type="submission" date="2019-01" db="EMBL/GenBank/DDBJ databases">
        <authorList>
            <person name="Graves T."/>
            <person name="Eichler E.E."/>
            <person name="Wilson R.K."/>
        </authorList>
    </citation>
    <scope>NUCLEOTIDE SEQUENCE [LARGE SCALE GENOMIC DNA]</scope>
    <source>
        <strain evidence="13">17573</strain>
    </source>
</reference>
<sequence length="398" mass="45042">MPKVKSGAIGRRRGRQEQRRELKSAGGADAREEAGVGSGLPAGPSLGCGPRPDRRRPVRTRSRERGRQGWVPESAAGPARSRWRPLQLEDELKRVWQSWRDISWPWLAQKSSPYPCGFLLWDCLISNLSRKIKAVSCFLTGLMFNTGIGQHILKNPLIINSIIDKVVACELDPRLVAELHKRVQGTPVASKLQVLVGDVLKTDLPFFDTCVANLPYQISSPFVFKLLLHRPFFRCAILMFQREFALRLVAKPGDKLYCRLSINTQLLARVDHLMKVGKNNFRPPPKVESSVVRIEPKNPPPPINFQEWDGLVRITFVRKNKTLSAAFKSSAVQQLLEKNYRIHCSVHNIIIPEDFSIADKIQQILTSTGFSDKRARSMDIDDFIRLLHGFNAEGIHFS</sequence>
<comment type="function">
    <text evidence="7">Specifically dimethylates two adjacent adenosines in the loop of a conserved hairpin near the 3'-end of 18S rRNA in the 40S particle. Involved in the pre-rRNA processing steps leading to small-subunit rRNA production independently of its RNA-modifying catalytic activity. Part of the small subunit (SSU) processome, first precursor of the small eukaryotic ribosomal subunit. During the assembly of the SSU processome in the nucleolus, many ribosome biogenesis factors, an RNA chaperone and ribosomal proteins associate with the nascent pre-rRNA and work in concert to generate RNA folding, modifications, rearrangements and cleavage as well as targeted degradation of pre-ribosomal RNA by the RNA exosome.</text>
</comment>
<dbReference type="VGNC" id="VGNC:71818">
    <property type="gene designation" value="DIMT1"/>
</dbReference>
<dbReference type="GO" id="GO:0005829">
    <property type="term" value="C:cytosol"/>
    <property type="evidence" value="ECO:0007669"/>
    <property type="project" value="Ensembl"/>
</dbReference>
<dbReference type="GO" id="GO:0052909">
    <property type="term" value="F:18S rRNA (adenine(1779)-N(6)/adenine(1780)-N(6))-dimethyltransferase activity"/>
    <property type="evidence" value="ECO:0007669"/>
    <property type="project" value="UniProtKB-EC"/>
</dbReference>
<dbReference type="InterPro" id="IPR011530">
    <property type="entry name" value="rRNA_adenine_dimethylase"/>
</dbReference>
<keyword evidence="5 9" id="KW-0694">RNA-binding</keyword>
<dbReference type="SMR" id="A0A1D5R0Z6"/>
<feature type="binding site" evidence="9">
    <location>
        <position position="213"/>
    </location>
    <ligand>
        <name>S-adenosyl-L-methionine</name>
        <dbReference type="ChEBI" id="CHEBI:59789"/>
    </ligand>
</feature>
<dbReference type="NCBIfam" id="TIGR00755">
    <property type="entry name" value="ksgA"/>
    <property type="match status" value="1"/>
</dbReference>
<comment type="caution">
    <text evidence="9">Lacks conserved residue(s) required for the propagation of feature annotation.</text>
</comment>
<reference evidence="14" key="1">
    <citation type="journal article" date="2007" name="Science">
        <title>Evolutionary and biomedical insights from the rhesus macaque genome.</title>
        <authorList>
            <person name="Gibbs R.A."/>
            <person name="Rogers J."/>
            <person name="Katze M.G."/>
            <person name="Bumgarner R."/>
            <person name="Weinstock G.M."/>
            <person name="Mardis E.R."/>
            <person name="Remington K.A."/>
            <person name="Strausberg R.L."/>
            <person name="Venter J.C."/>
            <person name="Wilson R.K."/>
            <person name="Batzer M.A."/>
            <person name="Bustamante C.D."/>
            <person name="Eichler E.E."/>
            <person name="Hahn M.W."/>
            <person name="Hardison R.C."/>
            <person name="Makova K.D."/>
            <person name="Miller W."/>
            <person name="Milosavljevic A."/>
            <person name="Palermo R.E."/>
            <person name="Siepel A."/>
            <person name="Sikela J.M."/>
            <person name="Attaway T."/>
            <person name="Bell S."/>
            <person name="Bernard K.E."/>
            <person name="Buhay C.J."/>
            <person name="Chandrabose M.N."/>
            <person name="Dao M."/>
            <person name="Davis C."/>
            <person name="Delehaunty K.D."/>
            <person name="Ding Y."/>
            <person name="Dinh H.H."/>
            <person name="Dugan-Rocha S."/>
            <person name="Fulton L.A."/>
            <person name="Gabisi R.A."/>
            <person name="Garner T.T."/>
            <person name="Godfrey J."/>
            <person name="Hawes A.C."/>
            <person name="Hernandez J."/>
            <person name="Hines S."/>
            <person name="Holder M."/>
            <person name="Hume J."/>
            <person name="Jhangiani S.N."/>
            <person name="Joshi V."/>
            <person name="Khan Z.M."/>
            <person name="Kirkness E.F."/>
            <person name="Cree A."/>
            <person name="Fowler R.G."/>
            <person name="Lee S."/>
            <person name="Lewis L.R."/>
            <person name="Li Z."/>
            <person name="Liu Y.-S."/>
            <person name="Moore S.M."/>
            <person name="Muzny D."/>
            <person name="Nazareth L.V."/>
            <person name="Ngo D.N."/>
            <person name="Okwuonu G.O."/>
            <person name="Pai G."/>
            <person name="Parker D."/>
            <person name="Paul H.A."/>
            <person name="Pfannkoch C."/>
            <person name="Pohl C.S."/>
            <person name="Rogers Y.-H.C."/>
            <person name="Ruiz S.J."/>
            <person name="Sabo A."/>
            <person name="Santibanez J."/>
            <person name="Schneider B.W."/>
            <person name="Smith S.M."/>
            <person name="Sodergren E."/>
            <person name="Svatek A.F."/>
            <person name="Utterback T.R."/>
            <person name="Vattathil S."/>
            <person name="Warren W."/>
            <person name="White C.S."/>
            <person name="Chinwalla A.T."/>
            <person name="Feng Y."/>
            <person name="Halpern A.L."/>
            <person name="Hillier L.W."/>
            <person name="Huang X."/>
            <person name="Minx P."/>
            <person name="Nelson J.O."/>
            <person name="Pepin K.H."/>
            <person name="Qin X."/>
            <person name="Sutton G.G."/>
            <person name="Venter E."/>
            <person name="Walenz B.P."/>
            <person name="Wallis J.W."/>
            <person name="Worley K.C."/>
            <person name="Yang S.-P."/>
            <person name="Jones S.M."/>
            <person name="Marra M.A."/>
            <person name="Rocchi M."/>
            <person name="Schein J.E."/>
            <person name="Baertsch R."/>
            <person name="Clarke L."/>
            <person name="Csuros M."/>
            <person name="Glasscock J."/>
            <person name="Harris R.A."/>
            <person name="Havlak P."/>
            <person name="Jackson A.R."/>
            <person name="Jiang H."/>
            <person name="Liu Y."/>
            <person name="Messina D.N."/>
            <person name="Shen Y."/>
            <person name="Song H.X.-Z."/>
            <person name="Wylie T."/>
            <person name="Zhang L."/>
            <person name="Birney E."/>
            <person name="Han K."/>
            <person name="Konkel M.K."/>
            <person name="Lee J."/>
            <person name="Smit A.F.A."/>
            <person name="Ullmer B."/>
            <person name="Wang H."/>
            <person name="Xing J."/>
            <person name="Burhans R."/>
            <person name="Cheng Z."/>
            <person name="Karro J.E."/>
            <person name="Ma J."/>
            <person name="Raney B."/>
            <person name="She X."/>
            <person name="Cox M.J."/>
            <person name="Demuth J.P."/>
            <person name="Dumas L.J."/>
            <person name="Han S.-G."/>
            <person name="Hopkins J."/>
            <person name="Karimpour-Fard A."/>
            <person name="Kim Y.H."/>
            <person name="Pollack J.R."/>
            <person name="Vinar T."/>
            <person name="Addo-Quaye C."/>
            <person name="Degenhardt J."/>
            <person name="Denby A."/>
            <person name="Hubisz M.J."/>
            <person name="Indap A."/>
            <person name="Kosiol C."/>
            <person name="Lahn B.T."/>
            <person name="Lawson H.A."/>
            <person name="Marklein A."/>
            <person name="Nielsen R."/>
            <person name="Vallender E.J."/>
            <person name="Clark A.G."/>
            <person name="Ferguson B."/>
            <person name="Hernandez R.D."/>
            <person name="Hirani K."/>
            <person name="Kehrer-Sawatzki H."/>
            <person name="Kolb J."/>
            <person name="Patil S."/>
            <person name="Pu L.-L."/>
            <person name="Ren Y."/>
            <person name="Smith D.G."/>
            <person name="Wheeler D.A."/>
            <person name="Schenck I."/>
            <person name="Ball E.V."/>
            <person name="Chen R."/>
            <person name="Cooper D.N."/>
            <person name="Giardine B."/>
            <person name="Hsu F."/>
            <person name="Kent W.J."/>
            <person name="Lesk A."/>
            <person name="Nelson D.L."/>
            <person name="O'brien W.E."/>
            <person name="Pruefer K."/>
            <person name="Stenson P.D."/>
            <person name="Wallace J.C."/>
            <person name="Ke H."/>
            <person name="Liu X.-M."/>
            <person name="Wang P."/>
            <person name="Xiang A.P."/>
            <person name="Yang F."/>
            <person name="Barber G.P."/>
            <person name="Haussler D."/>
            <person name="Karolchik D."/>
            <person name="Kern A.D."/>
            <person name="Kuhn R.M."/>
            <person name="Smith K.E."/>
            <person name="Zwieg A.S."/>
        </authorList>
    </citation>
    <scope>NUCLEOTIDE SEQUENCE [LARGE SCALE GENOMIC DNA]</scope>
    <source>
        <strain evidence="14">17573</strain>
    </source>
</reference>
<feature type="binding site" evidence="9">
    <location>
        <position position="198"/>
    </location>
    <ligand>
        <name>S-adenosyl-L-methionine</name>
        <dbReference type="ChEBI" id="CHEBI:59789"/>
    </ligand>
</feature>
<dbReference type="ExpressionAtlas" id="A0A1D5R0Z6">
    <property type="expression patterns" value="baseline"/>
</dbReference>
<dbReference type="InParanoid" id="A0A1D5R0Z6"/>
<dbReference type="Gene3D" id="1.10.8.480">
    <property type="match status" value="1"/>
</dbReference>
<gene>
    <name evidence="13 15" type="primary">DIMT1</name>
</gene>
<proteinExistence type="inferred from homology"/>
<dbReference type="FunFam" id="1.10.8.480:FF:000001">
    <property type="entry name" value="rRNA adenine N(6)-methyltransferase"/>
    <property type="match status" value="1"/>
</dbReference>
<dbReference type="GO" id="GO:0003723">
    <property type="term" value="F:RNA binding"/>
    <property type="evidence" value="ECO:0007669"/>
    <property type="project" value="UniProtKB-UniRule"/>
</dbReference>
<evidence type="ECO:0000313" key="14">
    <source>
        <dbReference type="Proteomes" id="UP000006718"/>
    </source>
</evidence>
<dbReference type="STRING" id="9544.ENSMMUP00000053980"/>
<reference evidence="13" key="3">
    <citation type="submission" date="2025-08" db="UniProtKB">
        <authorList>
            <consortium name="Ensembl"/>
        </authorList>
    </citation>
    <scope>IDENTIFICATION</scope>
    <source>
        <strain evidence="13">17573</strain>
    </source>
</reference>
<dbReference type="GO" id="GO:0042274">
    <property type="term" value="P:ribosomal small subunit biogenesis"/>
    <property type="evidence" value="ECO:0007669"/>
    <property type="project" value="Ensembl"/>
</dbReference>
<dbReference type="GO" id="GO:0005654">
    <property type="term" value="C:nucleoplasm"/>
    <property type="evidence" value="ECO:0007669"/>
    <property type="project" value="Ensembl"/>
</dbReference>
<evidence type="ECO:0000256" key="6">
    <source>
        <dbReference type="ARBA" id="ARBA00035020"/>
    </source>
</evidence>
<dbReference type="Ensembl" id="ENSMMUT00000053249.2">
    <property type="protein sequence ID" value="ENSMMUP00000053980.2"/>
    <property type="gene ID" value="ENSMMUG00000000400.4"/>
</dbReference>
<keyword evidence="3 9" id="KW-0808">Transferase</keyword>
<dbReference type="FunCoup" id="A0A1D5R0Z6">
    <property type="interactions" value="2293"/>
</dbReference>
<dbReference type="InterPro" id="IPR029063">
    <property type="entry name" value="SAM-dependent_MTases_sf"/>
</dbReference>
<protein>
    <recommendedName>
        <fullName evidence="10">rRNA adenine N(6)-methyltransferase</fullName>
        <ecNumber evidence="10">2.1.1.-</ecNumber>
    </recommendedName>
</protein>
<dbReference type="VEuPathDB" id="HostDB:ENSMMUG00000000400"/>
<dbReference type="GeneTree" id="ENSGT00950000183142"/>
<evidence type="ECO:0000256" key="5">
    <source>
        <dbReference type="ARBA" id="ARBA00022884"/>
    </source>
</evidence>
<feature type="domain" description="Ribosomal RNA adenine methylase transferase N-terminal" evidence="12">
    <location>
        <begin position="158"/>
        <end position="298"/>
    </location>
</feature>
<feature type="region of interest" description="Disordered" evidence="11">
    <location>
        <begin position="1"/>
        <end position="76"/>
    </location>
</feature>
<keyword evidence="14" id="KW-1185">Reference proteome</keyword>
<dbReference type="Bgee" id="ENSMMUG00000000400">
    <property type="expression patterns" value="Expressed in Ammon's horn and 22 other cell types or tissues"/>
</dbReference>
<evidence type="ECO:0000313" key="15">
    <source>
        <dbReference type="VGNC" id="VGNC:71818"/>
    </source>
</evidence>
<evidence type="ECO:0000256" key="7">
    <source>
        <dbReference type="ARBA" id="ARBA00046134"/>
    </source>
</evidence>
<evidence type="ECO:0000313" key="13">
    <source>
        <dbReference type="Ensembl" id="ENSMMUP00000053980.2"/>
    </source>
</evidence>
<evidence type="ECO:0000256" key="3">
    <source>
        <dbReference type="ARBA" id="ARBA00022679"/>
    </source>
</evidence>
<dbReference type="PANTHER" id="PTHR11727:SF7">
    <property type="entry name" value="DIMETHYLADENOSINE TRANSFERASE-RELATED"/>
    <property type="match status" value="1"/>
</dbReference>
<dbReference type="GO" id="GO:0032040">
    <property type="term" value="C:small-subunit processome"/>
    <property type="evidence" value="ECO:0007669"/>
    <property type="project" value="Ensembl"/>
</dbReference>
<feature type="compositionally biased region" description="Basic and acidic residues" evidence="11">
    <location>
        <begin position="15"/>
        <end position="34"/>
    </location>
</feature>
<reference evidence="13" key="4">
    <citation type="submission" date="2025-09" db="UniProtKB">
        <authorList>
            <consortium name="Ensembl"/>
        </authorList>
    </citation>
    <scope>IDENTIFICATION</scope>
    <source>
        <strain evidence="13">17573</strain>
    </source>
</reference>
<evidence type="ECO:0000256" key="2">
    <source>
        <dbReference type="ARBA" id="ARBA00022603"/>
    </source>
</evidence>
<dbReference type="PROSITE" id="PS51689">
    <property type="entry name" value="SAM_RNA_A_N6_MT"/>
    <property type="match status" value="1"/>
</dbReference>
<dbReference type="EC" id="2.1.1.-" evidence="10"/>
<dbReference type="PANTHER" id="PTHR11727">
    <property type="entry name" value="DIMETHYLADENOSINE TRANSFERASE"/>
    <property type="match status" value="1"/>
</dbReference>
<keyword evidence="4 9" id="KW-0949">S-adenosyl-L-methionine</keyword>
<dbReference type="Proteomes" id="UP000006718">
    <property type="component" value="Chromosome 6"/>
</dbReference>
<feature type="binding site" evidence="9">
    <location>
        <position position="119"/>
    </location>
    <ligand>
        <name>S-adenosyl-L-methionine</name>
        <dbReference type="ChEBI" id="CHEBI:59789"/>
    </ligand>
</feature>
<evidence type="ECO:0000256" key="9">
    <source>
        <dbReference type="PROSITE-ProRule" id="PRU01026"/>
    </source>
</evidence>
<evidence type="ECO:0000256" key="11">
    <source>
        <dbReference type="SAM" id="MobiDB-lite"/>
    </source>
</evidence>
<evidence type="ECO:0000259" key="12">
    <source>
        <dbReference type="SMART" id="SM00650"/>
    </source>
</evidence>
<dbReference type="InterPro" id="IPR020598">
    <property type="entry name" value="rRNA_Ade_methylase_Trfase_N"/>
</dbReference>
<accession>A0A1D5R0Z6</accession>
<evidence type="ECO:0000256" key="10">
    <source>
        <dbReference type="RuleBase" id="RU362106"/>
    </source>
</evidence>
<comment type="catalytic activity">
    <reaction evidence="8">
        <text>adenosine(1779)/adenosine(1780) in 18S rRNA + 4 S-adenosyl-L-methionine = N(6)-dimethyladenosine(1779)/N(6)-dimethyladenosine(1780) in 18S rRNA + 4 S-adenosyl-L-homocysteine + 4 H(+)</text>
        <dbReference type="Rhea" id="RHEA:42780"/>
        <dbReference type="Rhea" id="RHEA-COMP:10234"/>
        <dbReference type="Rhea" id="RHEA-COMP:10236"/>
        <dbReference type="ChEBI" id="CHEBI:15378"/>
        <dbReference type="ChEBI" id="CHEBI:57856"/>
        <dbReference type="ChEBI" id="CHEBI:59789"/>
        <dbReference type="ChEBI" id="CHEBI:74411"/>
        <dbReference type="ChEBI" id="CHEBI:74493"/>
        <dbReference type="EC" id="2.1.1.183"/>
    </reaction>
</comment>
<dbReference type="Pfam" id="PF00398">
    <property type="entry name" value="RrnaAD"/>
    <property type="match status" value="1"/>
</dbReference>
<feature type="binding site" evidence="9">
    <location>
        <position position="170"/>
    </location>
    <ligand>
        <name>S-adenosyl-L-methionine</name>
        <dbReference type="ChEBI" id="CHEBI:59789"/>
    </ligand>
</feature>
<name>A0A1D5R0Z6_MACMU</name>
<evidence type="ECO:0000256" key="8">
    <source>
        <dbReference type="ARBA" id="ARBA00049478"/>
    </source>
</evidence>
<evidence type="ECO:0000256" key="1">
    <source>
        <dbReference type="ARBA" id="ARBA00022552"/>
    </source>
</evidence>
<keyword evidence="2 9" id="KW-0489">Methyltransferase</keyword>
<dbReference type="Gene3D" id="3.40.50.150">
    <property type="entry name" value="Vaccinia Virus protein VP39"/>
    <property type="match status" value="1"/>
</dbReference>
<feature type="binding site" evidence="9">
    <location>
        <position position="147"/>
    </location>
    <ligand>
        <name>S-adenosyl-L-methionine</name>
        <dbReference type="ChEBI" id="CHEBI:59789"/>
    </ligand>
</feature>
<dbReference type="GO" id="GO:2000234">
    <property type="term" value="P:positive regulation of rRNA processing"/>
    <property type="evidence" value="ECO:0007669"/>
    <property type="project" value="Ensembl"/>
</dbReference>
<organism evidence="13 14">
    <name type="scientific">Macaca mulatta</name>
    <name type="common">Rhesus macaque</name>
    <dbReference type="NCBI Taxonomy" id="9544"/>
    <lineage>
        <taxon>Eukaryota</taxon>
        <taxon>Metazoa</taxon>
        <taxon>Chordata</taxon>
        <taxon>Craniata</taxon>
        <taxon>Vertebrata</taxon>
        <taxon>Euteleostomi</taxon>
        <taxon>Mammalia</taxon>
        <taxon>Eutheria</taxon>
        <taxon>Euarchontoglires</taxon>
        <taxon>Primates</taxon>
        <taxon>Haplorrhini</taxon>
        <taxon>Catarrhini</taxon>
        <taxon>Cercopithecidae</taxon>
        <taxon>Cercopithecinae</taxon>
        <taxon>Macaca</taxon>
    </lineage>
</organism>
<keyword evidence="1 10" id="KW-0698">rRNA processing</keyword>
<dbReference type="AlphaFoldDB" id="A0A1D5R0Z6"/>
<comment type="subunit">
    <text evidence="6">Part of the small subunit (SSU) processome, composed of more than 70 proteins and the RNA chaperone small nucleolar RNA (snoRNA) U3.</text>
</comment>
<dbReference type="SUPFAM" id="SSF53335">
    <property type="entry name" value="S-adenosyl-L-methionine-dependent methyltransferases"/>
    <property type="match status" value="1"/>
</dbReference>
<dbReference type="SMART" id="SM00650">
    <property type="entry name" value="rADc"/>
    <property type="match status" value="1"/>
</dbReference>
<dbReference type="CDD" id="cd02440">
    <property type="entry name" value="AdoMet_MTases"/>
    <property type="match status" value="1"/>
</dbReference>
<evidence type="ECO:0000256" key="4">
    <source>
        <dbReference type="ARBA" id="ARBA00022691"/>
    </source>
</evidence>